<evidence type="ECO:0000256" key="1">
    <source>
        <dbReference type="SAM" id="MobiDB-lite"/>
    </source>
</evidence>
<dbReference type="AlphaFoldDB" id="A0A5C6UV18"/>
<dbReference type="PROSITE" id="PS51257">
    <property type="entry name" value="PROKAR_LIPOPROTEIN"/>
    <property type="match status" value="1"/>
</dbReference>
<feature type="region of interest" description="Disordered" evidence="1">
    <location>
        <begin position="444"/>
        <end position="464"/>
    </location>
</feature>
<dbReference type="InterPro" id="IPR032295">
    <property type="entry name" value="DUF4842"/>
</dbReference>
<dbReference type="Pfam" id="PF16130">
    <property type="entry name" value="DUF4842"/>
    <property type="match status" value="1"/>
</dbReference>
<dbReference type="RefSeq" id="WP_147015005.1">
    <property type="nucleotide sequence ID" value="NZ_VORB01000008.1"/>
</dbReference>
<sequence>MQNSKTIIVSLFSLLCIALSCKKYTVPVDSNRSTNFVDEIRASDDFSWATSKSLNPQITFEGDFATQFLVLEILDKNYNRIQKFFKPSTVSSLRLDKQISARTDSAYLFCNKANIFLPFSTDNENIVVRNSTELSRPLPQPNASESTSSRKSSCNPSNCDRIINSSSGDIIVGKREDICINSSFSGSIKFTDQGSVTICANVALTNLTVNGSKGAIIIINDGGRLSASNLNINEKTKIINHGIVELAANLNLSAEVENYGSWTNSGSLNLNSSGEIQNFANASMSFSGGGNVIGNLSNAGRLIFSGNVNLNNSGKIENFCSLEIAGNLISNGELYNSSYIDITGNCIYNSGSLINFEDKAITHNGSLTINGGKFDMGSGTGVGVFVVANNTTINSGIDIYKGFLDICDNNGIETNNASTADKAQIKECATTVLKDACVLKGIESSTDPDGDDDDDGVSNGNDDKKGDKDVAAIFNYPSTGYAYRAYEDLWPSRGDYDFNDLVLKYKVEFEANSKNEITGANFEITINAIGAGHLNGIGIQFLEKTGDSYTRYAGSIYENLQGASIDGSDPSVALITSNIFEYLGSEVYKNDGQGPDGDPVTINVEIDFTKGAKIDASSVIPDIFMFRFENRGLEVHLPGIPPTNAATSSLFNTKEDQSEIKGWYRTKDNFPWGMEIHGVDGFLHPRSRVAINAAYPEFTNWVNSDGTQNTDWYLNPVIGLVY</sequence>
<keyword evidence="4" id="KW-1185">Reference proteome</keyword>
<evidence type="ECO:0000313" key="4">
    <source>
        <dbReference type="Proteomes" id="UP000321168"/>
    </source>
</evidence>
<dbReference type="InterPro" id="IPR031025">
    <property type="entry name" value="LruC_dom"/>
</dbReference>
<evidence type="ECO:0000313" key="3">
    <source>
        <dbReference type="EMBL" id="TXC77117.1"/>
    </source>
</evidence>
<dbReference type="NCBIfam" id="TIGR04456">
    <property type="entry name" value="LruC_dom"/>
    <property type="match status" value="1"/>
</dbReference>
<feature type="compositionally biased region" description="Polar residues" evidence="1">
    <location>
        <begin position="141"/>
        <end position="159"/>
    </location>
</feature>
<gene>
    <name evidence="3" type="ORF">FRX97_09650</name>
</gene>
<feature type="compositionally biased region" description="Acidic residues" evidence="1">
    <location>
        <begin position="446"/>
        <end position="456"/>
    </location>
</feature>
<proteinExistence type="predicted"/>
<dbReference type="OrthoDB" id="1204817at2"/>
<name>A0A5C6UV18_9FLAO</name>
<feature type="domain" description="DUF4842" evidence="2">
    <location>
        <begin position="515"/>
        <end position="713"/>
    </location>
</feature>
<reference evidence="3 4" key="1">
    <citation type="submission" date="2019-08" db="EMBL/GenBank/DDBJ databases">
        <title>Genome of Luteibaculum oceani JCM 18817.</title>
        <authorList>
            <person name="Bowman J.P."/>
        </authorList>
    </citation>
    <scope>NUCLEOTIDE SEQUENCE [LARGE SCALE GENOMIC DNA]</scope>
    <source>
        <strain evidence="3 4">JCM 18817</strain>
    </source>
</reference>
<protein>
    <submittedName>
        <fullName evidence="3">LruC domain-containing protein</fullName>
    </submittedName>
</protein>
<evidence type="ECO:0000259" key="2">
    <source>
        <dbReference type="Pfam" id="PF16130"/>
    </source>
</evidence>
<organism evidence="3 4">
    <name type="scientific">Luteibaculum oceani</name>
    <dbReference type="NCBI Taxonomy" id="1294296"/>
    <lineage>
        <taxon>Bacteria</taxon>
        <taxon>Pseudomonadati</taxon>
        <taxon>Bacteroidota</taxon>
        <taxon>Flavobacteriia</taxon>
        <taxon>Flavobacteriales</taxon>
        <taxon>Luteibaculaceae</taxon>
        <taxon>Luteibaculum</taxon>
    </lineage>
</organism>
<dbReference type="EMBL" id="VORB01000008">
    <property type="protein sequence ID" value="TXC77117.1"/>
    <property type="molecule type" value="Genomic_DNA"/>
</dbReference>
<accession>A0A5C6UV18</accession>
<feature type="region of interest" description="Disordered" evidence="1">
    <location>
        <begin position="131"/>
        <end position="159"/>
    </location>
</feature>
<comment type="caution">
    <text evidence="3">The sequence shown here is derived from an EMBL/GenBank/DDBJ whole genome shotgun (WGS) entry which is preliminary data.</text>
</comment>
<dbReference type="Proteomes" id="UP000321168">
    <property type="component" value="Unassembled WGS sequence"/>
</dbReference>